<dbReference type="Proteomes" id="UP000604825">
    <property type="component" value="Unassembled WGS sequence"/>
</dbReference>
<dbReference type="InterPro" id="IPR002156">
    <property type="entry name" value="RNaseH_domain"/>
</dbReference>
<dbReference type="InterPro" id="IPR036397">
    <property type="entry name" value="RNaseH_sf"/>
</dbReference>
<gene>
    <name evidence="2" type="ORF">NCGR_LOCUS46425</name>
</gene>
<dbReference type="InterPro" id="IPR044730">
    <property type="entry name" value="RNase_H-like_dom_plant"/>
</dbReference>
<dbReference type="AlphaFoldDB" id="A0A811QY24"/>
<dbReference type="InterPro" id="IPR012337">
    <property type="entry name" value="RNaseH-like_sf"/>
</dbReference>
<accession>A0A811QY24</accession>
<dbReference type="GO" id="GO:0003676">
    <property type="term" value="F:nucleic acid binding"/>
    <property type="evidence" value="ECO:0007669"/>
    <property type="project" value="InterPro"/>
</dbReference>
<evidence type="ECO:0000259" key="1">
    <source>
        <dbReference type="Pfam" id="PF13456"/>
    </source>
</evidence>
<proteinExistence type="predicted"/>
<dbReference type="SUPFAM" id="SSF53098">
    <property type="entry name" value="Ribonuclease H-like"/>
    <property type="match status" value="1"/>
</dbReference>
<name>A0A811QY24_9POAL</name>
<evidence type="ECO:0000313" key="2">
    <source>
        <dbReference type="EMBL" id="CAD6263105.1"/>
    </source>
</evidence>
<organism evidence="2 3">
    <name type="scientific">Miscanthus lutarioriparius</name>
    <dbReference type="NCBI Taxonomy" id="422564"/>
    <lineage>
        <taxon>Eukaryota</taxon>
        <taxon>Viridiplantae</taxon>
        <taxon>Streptophyta</taxon>
        <taxon>Embryophyta</taxon>
        <taxon>Tracheophyta</taxon>
        <taxon>Spermatophyta</taxon>
        <taxon>Magnoliopsida</taxon>
        <taxon>Liliopsida</taxon>
        <taxon>Poales</taxon>
        <taxon>Poaceae</taxon>
        <taxon>PACMAD clade</taxon>
        <taxon>Panicoideae</taxon>
        <taxon>Andropogonodae</taxon>
        <taxon>Andropogoneae</taxon>
        <taxon>Saccharinae</taxon>
        <taxon>Miscanthus</taxon>
    </lineage>
</organism>
<dbReference type="CDD" id="cd06222">
    <property type="entry name" value="RNase_H_like"/>
    <property type="match status" value="1"/>
</dbReference>
<dbReference type="InterPro" id="IPR052929">
    <property type="entry name" value="RNase_H-like_EbsB-rel"/>
</dbReference>
<evidence type="ECO:0000313" key="3">
    <source>
        <dbReference type="Proteomes" id="UP000604825"/>
    </source>
</evidence>
<protein>
    <recommendedName>
        <fullName evidence="1">RNase H type-1 domain-containing protein</fullName>
    </recommendedName>
</protein>
<dbReference type="OrthoDB" id="690004at2759"/>
<keyword evidence="3" id="KW-1185">Reference proteome</keyword>
<dbReference type="GO" id="GO:0004523">
    <property type="term" value="F:RNA-DNA hybrid ribonuclease activity"/>
    <property type="evidence" value="ECO:0007669"/>
    <property type="project" value="InterPro"/>
</dbReference>
<sequence length="221" mass="24837">MKHEGRQMPIEGFVHFPISYKASLLQIWQKHQLGDDKDKQTVCTSKNGRVSSAGISTYSWKPPQPGRVKINVDASFYKETNIAGLGIIARDEKGNVILAATKVQFDCFDAEEAELLACREAHLLAIQWIPDPVTVETDCYVIFQALNSLSENRSRLAQVKETRALTDELQEAEFVLTKREQNRVADLLTKHTCKDLSSALWLRHVPDFAVTLVANDVTLPD</sequence>
<dbReference type="EMBL" id="CAJGYO010000012">
    <property type="protein sequence ID" value="CAD6263105.1"/>
    <property type="molecule type" value="Genomic_DNA"/>
</dbReference>
<feature type="domain" description="RNase H type-1" evidence="1">
    <location>
        <begin position="71"/>
        <end position="191"/>
    </location>
</feature>
<dbReference type="PANTHER" id="PTHR47074">
    <property type="entry name" value="BNAC02G40300D PROTEIN"/>
    <property type="match status" value="1"/>
</dbReference>
<comment type="caution">
    <text evidence="2">The sequence shown here is derived from an EMBL/GenBank/DDBJ whole genome shotgun (WGS) entry which is preliminary data.</text>
</comment>
<dbReference type="Gene3D" id="3.30.420.10">
    <property type="entry name" value="Ribonuclease H-like superfamily/Ribonuclease H"/>
    <property type="match status" value="1"/>
</dbReference>
<reference evidence="2" key="1">
    <citation type="submission" date="2020-10" db="EMBL/GenBank/DDBJ databases">
        <authorList>
            <person name="Han B."/>
            <person name="Lu T."/>
            <person name="Zhao Q."/>
            <person name="Huang X."/>
            <person name="Zhao Y."/>
        </authorList>
    </citation>
    <scope>NUCLEOTIDE SEQUENCE</scope>
</reference>
<dbReference type="PANTHER" id="PTHR47074:SF73">
    <property type="entry name" value="OS04G0448401 PROTEIN"/>
    <property type="match status" value="1"/>
</dbReference>
<dbReference type="Pfam" id="PF13456">
    <property type="entry name" value="RVT_3"/>
    <property type="match status" value="1"/>
</dbReference>